<feature type="domain" description="Tetrapyrrole biosynthesis uroporphyrinogen III synthase" evidence="1">
    <location>
        <begin position="24"/>
        <end position="222"/>
    </location>
</feature>
<dbReference type="CDD" id="cd06578">
    <property type="entry name" value="HemD"/>
    <property type="match status" value="1"/>
</dbReference>
<dbReference type="RefSeq" id="WP_193079924.1">
    <property type="nucleotide sequence ID" value="NZ_CP045201.1"/>
</dbReference>
<dbReference type="Proteomes" id="UP000594118">
    <property type="component" value="Chromosome"/>
</dbReference>
<dbReference type="SUPFAM" id="SSF69618">
    <property type="entry name" value="HemD-like"/>
    <property type="match status" value="1"/>
</dbReference>
<dbReference type="Pfam" id="PF02602">
    <property type="entry name" value="HEM4"/>
    <property type="match status" value="1"/>
</dbReference>
<proteinExistence type="predicted"/>
<protein>
    <submittedName>
        <fullName evidence="2">Uroporphyrinogen-III synthase</fullName>
    </submittedName>
</protein>
<dbReference type="GO" id="GO:0033014">
    <property type="term" value="P:tetrapyrrole biosynthetic process"/>
    <property type="evidence" value="ECO:0007669"/>
    <property type="project" value="InterPro"/>
</dbReference>
<dbReference type="InterPro" id="IPR036108">
    <property type="entry name" value="4pyrrol_syn_uPrphyn_synt_sf"/>
</dbReference>
<evidence type="ECO:0000313" key="3">
    <source>
        <dbReference type="Proteomes" id="UP000594118"/>
    </source>
</evidence>
<dbReference type="KEGG" id="pshq:F3W81_14950"/>
<dbReference type="AlphaFoldDB" id="A0A7L9WSD4"/>
<dbReference type="Gene3D" id="3.40.50.10090">
    <property type="match status" value="2"/>
</dbReference>
<evidence type="ECO:0000259" key="1">
    <source>
        <dbReference type="Pfam" id="PF02602"/>
    </source>
</evidence>
<dbReference type="InterPro" id="IPR003754">
    <property type="entry name" value="4pyrrol_synth_uPrphyn_synth"/>
</dbReference>
<dbReference type="EMBL" id="CP045201">
    <property type="protein sequence ID" value="QOL82010.1"/>
    <property type="molecule type" value="Genomic_DNA"/>
</dbReference>
<accession>A0A7L9WSD4</accession>
<name>A0A7L9WSD4_9RHOB</name>
<organism evidence="2 3">
    <name type="scientific">Pseudooceanicola spongiae</name>
    <dbReference type="NCBI Taxonomy" id="2613965"/>
    <lineage>
        <taxon>Bacteria</taxon>
        <taxon>Pseudomonadati</taxon>
        <taxon>Pseudomonadota</taxon>
        <taxon>Alphaproteobacteria</taxon>
        <taxon>Rhodobacterales</taxon>
        <taxon>Paracoccaceae</taxon>
        <taxon>Pseudooceanicola</taxon>
    </lineage>
</organism>
<keyword evidence="3" id="KW-1185">Reference proteome</keyword>
<dbReference type="GO" id="GO:0004852">
    <property type="term" value="F:uroporphyrinogen-III synthase activity"/>
    <property type="evidence" value="ECO:0007669"/>
    <property type="project" value="InterPro"/>
</dbReference>
<sequence>MQPVVLITRPEAEAQRLAEDIAARASNVRCVISPLQEVLFDVAALEEIARRDVDSALIFTSRNGVRAWRGGARRAYCVGNATADLARAAGHEAISADGDANDLRALILRDTPRQPLLHLRGAQHRGDLAADLRAAGLNAQGVEAYRQQPRPLTPQALAAMAGAAPIVAPLYSPGSARLFAQAWRGDAPLLIAAISPMISPEIEGLETKRVEIAAHPSGETMLGVITGLIAAAHQLETRGGGG</sequence>
<gene>
    <name evidence="2" type="ORF">F3W81_14950</name>
</gene>
<reference evidence="2 3" key="1">
    <citation type="submission" date="2019-10" db="EMBL/GenBank/DDBJ databases">
        <title>Pseudopuniceibacterium sp. HQ09 islated from Antarctica.</title>
        <authorList>
            <person name="Liao L."/>
            <person name="Su S."/>
            <person name="Chen B."/>
            <person name="Yu Y."/>
        </authorList>
    </citation>
    <scope>NUCLEOTIDE SEQUENCE [LARGE SCALE GENOMIC DNA]</scope>
    <source>
        <strain evidence="2 3">HQ09</strain>
    </source>
</reference>
<evidence type="ECO:0000313" key="2">
    <source>
        <dbReference type="EMBL" id="QOL82010.1"/>
    </source>
</evidence>